<comment type="caution">
    <text evidence="5">The sequence shown here is derived from an EMBL/GenBank/DDBJ whole genome shotgun (WGS) entry which is preliminary data.</text>
</comment>
<dbReference type="SMART" id="SM00534">
    <property type="entry name" value="MUTSac"/>
    <property type="match status" value="1"/>
</dbReference>
<organism evidence="5 6">
    <name type="scientific">Clostridium algifaecis</name>
    <dbReference type="NCBI Taxonomy" id="1472040"/>
    <lineage>
        <taxon>Bacteria</taxon>
        <taxon>Bacillati</taxon>
        <taxon>Bacillota</taxon>
        <taxon>Clostridia</taxon>
        <taxon>Eubacteriales</taxon>
        <taxon>Clostridiaceae</taxon>
        <taxon>Clostridium</taxon>
    </lineage>
</organism>
<evidence type="ECO:0000313" key="5">
    <source>
        <dbReference type="EMBL" id="MBP2032643.1"/>
    </source>
</evidence>
<evidence type="ECO:0000259" key="4">
    <source>
        <dbReference type="SMART" id="SM00534"/>
    </source>
</evidence>
<accession>A0ABS4KRH3</accession>
<dbReference type="InterPro" id="IPR045076">
    <property type="entry name" value="MutS"/>
</dbReference>
<gene>
    <name evidence="5" type="ORF">J2Z42_001317</name>
</gene>
<evidence type="ECO:0000256" key="2">
    <source>
        <dbReference type="ARBA" id="ARBA00022840"/>
    </source>
</evidence>
<evidence type="ECO:0000256" key="1">
    <source>
        <dbReference type="ARBA" id="ARBA00022741"/>
    </source>
</evidence>
<dbReference type="EMBL" id="JAGGLM010000006">
    <property type="protein sequence ID" value="MBP2032643.1"/>
    <property type="molecule type" value="Genomic_DNA"/>
</dbReference>
<dbReference type="SUPFAM" id="SSF52540">
    <property type="entry name" value="P-loop containing nucleoside triphosphate hydrolases"/>
    <property type="match status" value="1"/>
</dbReference>
<evidence type="ECO:0000313" key="6">
    <source>
        <dbReference type="Proteomes" id="UP001519307"/>
    </source>
</evidence>
<dbReference type="Gene3D" id="3.40.50.300">
    <property type="entry name" value="P-loop containing nucleotide triphosphate hydrolases"/>
    <property type="match status" value="1"/>
</dbReference>
<dbReference type="Proteomes" id="UP001519307">
    <property type="component" value="Unassembled WGS sequence"/>
</dbReference>
<keyword evidence="6" id="KW-1185">Reference proteome</keyword>
<dbReference type="PANTHER" id="PTHR11361:SF152">
    <property type="entry name" value="DNA MISMATCH REPAIR PROTEIN"/>
    <property type="match status" value="1"/>
</dbReference>
<keyword evidence="2" id="KW-0067">ATP-binding</keyword>
<reference evidence="5 6" key="1">
    <citation type="submission" date="2021-03" db="EMBL/GenBank/DDBJ databases">
        <title>Genomic Encyclopedia of Type Strains, Phase IV (KMG-IV): sequencing the most valuable type-strain genomes for metagenomic binning, comparative biology and taxonomic classification.</title>
        <authorList>
            <person name="Goeker M."/>
        </authorList>
    </citation>
    <scope>NUCLEOTIDE SEQUENCE [LARGE SCALE GENOMIC DNA]</scope>
    <source>
        <strain evidence="5 6">DSM 28783</strain>
    </source>
</reference>
<protein>
    <submittedName>
        <fullName evidence="5">DNA mismatch repair ATPase MutS</fullName>
    </submittedName>
</protein>
<evidence type="ECO:0000256" key="3">
    <source>
        <dbReference type="ARBA" id="ARBA00023125"/>
    </source>
</evidence>
<proteinExistence type="predicted"/>
<dbReference type="Pfam" id="PF00488">
    <property type="entry name" value="MutS_V"/>
    <property type="match status" value="1"/>
</dbReference>
<feature type="domain" description="DNA mismatch repair proteins mutS family" evidence="4">
    <location>
        <begin position="1"/>
        <end position="137"/>
    </location>
</feature>
<sequence length="148" mass="16989">MALRDNILSKESYYITETKSLKRIIDSIDENIPTICFIDEILRGTNTVERIAASSQVLKYLTLSNCICIAATHDVELTYILEKYFENYHFQENIIGNDISFDYKVHNGRSTTQNAIKLLGILGYKEDIVKKAEQSAKNFLNQGEWKAE</sequence>
<keyword evidence="3" id="KW-0238">DNA-binding</keyword>
<keyword evidence="1" id="KW-0547">Nucleotide-binding</keyword>
<name>A0ABS4KRH3_9CLOT</name>
<dbReference type="InterPro" id="IPR027417">
    <property type="entry name" value="P-loop_NTPase"/>
</dbReference>
<dbReference type="PANTHER" id="PTHR11361">
    <property type="entry name" value="DNA MISMATCH REPAIR PROTEIN MUTS FAMILY MEMBER"/>
    <property type="match status" value="1"/>
</dbReference>
<dbReference type="InterPro" id="IPR000432">
    <property type="entry name" value="DNA_mismatch_repair_MutS_C"/>
</dbReference>